<evidence type="ECO:0000313" key="9">
    <source>
        <dbReference type="EMBL" id="JAC79241.1"/>
    </source>
</evidence>
<gene>
    <name evidence="9" type="primary">COX17</name>
    <name evidence="9" type="ORF">TSPGSL018_13177</name>
</gene>
<dbReference type="InterPro" id="IPR009069">
    <property type="entry name" value="Cys_alpha_HP_mot_SF"/>
</dbReference>
<reference evidence="9" key="1">
    <citation type="submission" date="2014-05" db="EMBL/GenBank/DDBJ databases">
        <title>The transcriptome of the halophilic microalga Tetraselmis sp. GSL018 isolated from the Great Salt Lake, Utah.</title>
        <authorList>
            <person name="Jinkerson R.E."/>
            <person name="D'Adamo S."/>
            <person name="Posewitz M.C."/>
        </authorList>
    </citation>
    <scope>NUCLEOTIDE SEQUENCE</scope>
    <source>
        <strain evidence="9">GSL018</strain>
    </source>
</reference>
<comment type="similarity">
    <text evidence="2">Belongs to the COX17 family.</text>
</comment>
<dbReference type="AlphaFoldDB" id="A0A061S8Z8"/>
<accession>A0A061S8Z8</accession>
<sequence>MGLFEFFGFKSEEKKPTKKICCACPETKKARDECIAEHGADDSRCAPLIEAHKDCLRKEGFKV</sequence>
<dbReference type="GO" id="GO:0016531">
    <property type="term" value="F:copper chaperone activity"/>
    <property type="evidence" value="ECO:0007669"/>
    <property type="project" value="InterPro"/>
</dbReference>
<dbReference type="GO" id="GO:0005758">
    <property type="term" value="C:mitochondrial intermembrane space"/>
    <property type="evidence" value="ECO:0007669"/>
    <property type="project" value="UniProtKB-SubCell"/>
</dbReference>
<feature type="binding site" evidence="8">
    <location>
        <position position="21"/>
    </location>
    <ligand>
        <name>Cu cation</name>
        <dbReference type="ChEBI" id="CHEBI:23378"/>
    </ligand>
</feature>
<proteinExistence type="inferred from homology"/>
<dbReference type="Pfam" id="PF05051">
    <property type="entry name" value="COX17"/>
    <property type="match status" value="1"/>
</dbReference>
<dbReference type="InterPro" id="IPR007745">
    <property type="entry name" value="Cyt_c_oxidase_Cu-chaperone"/>
</dbReference>
<keyword evidence="3 8" id="KW-0479">Metal-binding</keyword>
<dbReference type="PROSITE" id="PS51808">
    <property type="entry name" value="CHCH"/>
    <property type="match status" value="1"/>
</dbReference>
<protein>
    <submittedName>
        <fullName evidence="9">Cytochrome c oxidase subunit XVII assembly protein</fullName>
    </submittedName>
</protein>
<keyword evidence="6" id="KW-1015">Disulfide bond</keyword>
<keyword evidence="7" id="KW-0143">Chaperone</keyword>
<evidence type="ECO:0000256" key="2">
    <source>
        <dbReference type="ARBA" id="ARBA00009241"/>
    </source>
</evidence>
<evidence type="ECO:0000256" key="3">
    <source>
        <dbReference type="ARBA" id="ARBA00022723"/>
    </source>
</evidence>
<comment type="subcellular location">
    <subcellularLocation>
        <location evidence="1">Mitochondrion intermembrane space</location>
    </subcellularLocation>
</comment>
<dbReference type="EMBL" id="GBEZ01006133">
    <property type="protein sequence ID" value="JAC79241.1"/>
    <property type="molecule type" value="Transcribed_RNA"/>
</dbReference>
<evidence type="ECO:0000256" key="5">
    <source>
        <dbReference type="ARBA" id="ARBA00023128"/>
    </source>
</evidence>
<dbReference type="PANTHER" id="PTHR16719">
    <property type="entry name" value="CYTOCHROME C OXIDASE COPPER CHAPERONE"/>
    <property type="match status" value="1"/>
</dbReference>
<dbReference type="SUPFAM" id="SSF47072">
    <property type="entry name" value="Cysteine alpha-hairpin motif"/>
    <property type="match status" value="1"/>
</dbReference>
<keyword evidence="4 8" id="KW-0186">Copper</keyword>
<evidence type="ECO:0000256" key="1">
    <source>
        <dbReference type="ARBA" id="ARBA00004569"/>
    </source>
</evidence>
<dbReference type="PANTHER" id="PTHR16719:SF0">
    <property type="entry name" value="CYTOCHROME C OXIDASE COPPER CHAPERONE"/>
    <property type="match status" value="1"/>
</dbReference>
<evidence type="ECO:0000256" key="7">
    <source>
        <dbReference type="ARBA" id="ARBA00023186"/>
    </source>
</evidence>
<evidence type="ECO:0000256" key="4">
    <source>
        <dbReference type="ARBA" id="ARBA00023008"/>
    </source>
</evidence>
<dbReference type="Gene3D" id="1.10.287.1130">
    <property type="entry name" value="CytochromE C oxidase copper chaperone"/>
    <property type="match status" value="1"/>
</dbReference>
<organism evidence="9">
    <name type="scientific">Tetraselmis sp. GSL018</name>
    <dbReference type="NCBI Taxonomy" id="582737"/>
    <lineage>
        <taxon>Eukaryota</taxon>
        <taxon>Viridiplantae</taxon>
        <taxon>Chlorophyta</taxon>
        <taxon>core chlorophytes</taxon>
        <taxon>Chlorodendrophyceae</taxon>
        <taxon>Chlorodendrales</taxon>
        <taxon>Chlorodendraceae</taxon>
        <taxon>Tetraselmis</taxon>
    </lineage>
</organism>
<evidence type="ECO:0000256" key="8">
    <source>
        <dbReference type="PIRSR" id="PIRSR607745-1"/>
    </source>
</evidence>
<dbReference type="GO" id="GO:0005507">
    <property type="term" value="F:copper ion binding"/>
    <property type="evidence" value="ECO:0007669"/>
    <property type="project" value="InterPro"/>
</dbReference>
<keyword evidence="5" id="KW-0496">Mitochondrion</keyword>
<evidence type="ECO:0000256" key="6">
    <source>
        <dbReference type="ARBA" id="ARBA00023157"/>
    </source>
</evidence>
<name>A0A061S8Z8_9CHLO</name>
<feature type="binding site" evidence="8">
    <location>
        <position position="22"/>
    </location>
    <ligand>
        <name>Cu cation</name>
        <dbReference type="ChEBI" id="CHEBI:23378"/>
    </ligand>
</feature>